<reference evidence="3 4" key="1">
    <citation type="submission" date="2019-08" db="EMBL/GenBank/DDBJ databases">
        <title>Deep-cultivation of Planctomycetes and their phenomic and genomic characterization uncovers novel biology.</title>
        <authorList>
            <person name="Wiegand S."/>
            <person name="Jogler M."/>
            <person name="Boedeker C."/>
            <person name="Pinto D."/>
            <person name="Vollmers J."/>
            <person name="Rivas-Marin E."/>
            <person name="Kohn T."/>
            <person name="Peeters S.H."/>
            <person name="Heuer A."/>
            <person name="Rast P."/>
            <person name="Oberbeckmann S."/>
            <person name="Bunk B."/>
            <person name="Jeske O."/>
            <person name="Meyerdierks A."/>
            <person name="Storesund J.E."/>
            <person name="Kallscheuer N."/>
            <person name="Luecker S."/>
            <person name="Lage O.M."/>
            <person name="Pohl T."/>
            <person name="Merkel B.J."/>
            <person name="Hornburger P."/>
            <person name="Mueller R.-W."/>
            <person name="Bruemmer F."/>
            <person name="Labrenz M."/>
            <person name="Spormann A.M."/>
            <person name="Op Den Camp H."/>
            <person name="Overmann J."/>
            <person name="Amann R."/>
            <person name="Jetten M.S.M."/>
            <person name="Mascher T."/>
            <person name="Medema M.H."/>
            <person name="Devos D.P."/>
            <person name="Kaster A.-K."/>
            <person name="Ovreas L."/>
            <person name="Rohde M."/>
            <person name="Galperin M.Y."/>
            <person name="Jogler C."/>
        </authorList>
    </citation>
    <scope>NUCLEOTIDE SEQUENCE [LARGE SCALE GENOMIC DNA]</scope>
    <source>
        <strain evidence="3 4">LF1</strain>
    </source>
</reference>
<dbReference type="InterPro" id="IPR022435">
    <property type="entry name" value="Surface-anchored_actinobac"/>
</dbReference>
<evidence type="ECO:0000313" key="4">
    <source>
        <dbReference type="Proteomes" id="UP000322699"/>
    </source>
</evidence>
<feature type="signal peptide" evidence="1">
    <location>
        <begin position="1"/>
        <end position="27"/>
    </location>
</feature>
<dbReference type="RefSeq" id="WP_068263364.1">
    <property type="nucleotide sequence ID" value="NZ_LWSK01000046.1"/>
</dbReference>
<feature type="domain" description="Ice-binding protein C-terminal" evidence="2">
    <location>
        <begin position="226"/>
        <end position="248"/>
    </location>
</feature>
<dbReference type="NCBIfam" id="NF038134">
    <property type="entry name" value="choice_anch_M"/>
    <property type="match status" value="1"/>
</dbReference>
<name>A0A5B1CLR1_9BACT</name>
<dbReference type="AlphaFoldDB" id="A0A5B1CLR1"/>
<dbReference type="Pfam" id="PF07589">
    <property type="entry name" value="PEP-CTERM"/>
    <property type="match status" value="1"/>
</dbReference>
<organism evidence="3 4">
    <name type="scientific">Rubripirellula obstinata</name>
    <dbReference type="NCBI Taxonomy" id="406547"/>
    <lineage>
        <taxon>Bacteria</taxon>
        <taxon>Pseudomonadati</taxon>
        <taxon>Planctomycetota</taxon>
        <taxon>Planctomycetia</taxon>
        <taxon>Pirellulales</taxon>
        <taxon>Pirellulaceae</taxon>
        <taxon>Rubripirellula</taxon>
    </lineage>
</organism>
<sequence length="257" mass="27744" precursor="true">MNHLITKAALIYCVSAVIALSLNNAEAALTEYSAGHADIRVAYRSGSDIDLVFEFGEGAVLDDVVQTSVFEADTSDYFVRVPSSTMTNFSVPLGFLGLESNQPLWMLPRSQDAGVPFLGIASHNFGSSGFASLTLSMTDVDGPGNFALWQVNNGALDVFWQTAVVPGQPPNDNMLNVGLTGHDHYQFGFTQEGVYDIQLTASGFQNGNLVESDPTTFRFVVGDLTAIPEPSSLALISFGALGWYARRRRKPQTVVLH</sequence>
<evidence type="ECO:0000256" key="1">
    <source>
        <dbReference type="SAM" id="SignalP"/>
    </source>
</evidence>
<dbReference type="EMBL" id="VRLW01000001">
    <property type="protein sequence ID" value="KAA1261221.1"/>
    <property type="molecule type" value="Genomic_DNA"/>
</dbReference>
<evidence type="ECO:0000313" key="3">
    <source>
        <dbReference type="EMBL" id="KAA1261221.1"/>
    </source>
</evidence>
<dbReference type="Proteomes" id="UP000322699">
    <property type="component" value="Unassembled WGS sequence"/>
</dbReference>
<protein>
    <recommendedName>
        <fullName evidence="2">Ice-binding protein C-terminal domain-containing protein</fullName>
    </recommendedName>
</protein>
<dbReference type="OrthoDB" id="292651at2"/>
<comment type="caution">
    <text evidence="3">The sequence shown here is derived from an EMBL/GenBank/DDBJ whole genome shotgun (WGS) entry which is preliminary data.</text>
</comment>
<accession>A0A5B1CLR1</accession>
<feature type="chain" id="PRO_5022788382" description="Ice-binding protein C-terminal domain-containing protein" evidence="1">
    <location>
        <begin position="28"/>
        <end position="257"/>
    </location>
</feature>
<keyword evidence="1" id="KW-0732">Signal</keyword>
<keyword evidence="4" id="KW-1185">Reference proteome</keyword>
<dbReference type="NCBIfam" id="TIGR03769">
    <property type="entry name" value="P_ac_wall_RPT"/>
    <property type="match status" value="1"/>
</dbReference>
<evidence type="ECO:0000259" key="2">
    <source>
        <dbReference type="Pfam" id="PF07589"/>
    </source>
</evidence>
<dbReference type="InterPro" id="IPR013424">
    <property type="entry name" value="Ice-binding_C"/>
</dbReference>
<gene>
    <name evidence="3" type="ORF">LF1_37670</name>
</gene>
<proteinExistence type="predicted"/>
<dbReference type="NCBIfam" id="TIGR02595">
    <property type="entry name" value="PEP_CTERM"/>
    <property type="match status" value="1"/>
</dbReference>